<keyword evidence="1" id="KW-0472">Membrane</keyword>
<dbReference type="RefSeq" id="XP_066695545.1">
    <property type="nucleotide sequence ID" value="XM_066848849.1"/>
</dbReference>
<keyword evidence="1" id="KW-1133">Transmembrane helix</keyword>
<reference evidence="2 3" key="1">
    <citation type="submission" date="2023-01" db="EMBL/GenBank/DDBJ databases">
        <title>Analysis of 21 Apiospora genomes using comparative genomics revels a genus with tremendous synthesis potential of carbohydrate active enzymes and secondary metabolites.</title>
        <authorList>
            <person name="Sorensen T."/>
        </authorList>
    </citation>
    <scope>NUCLEOTIDE SEQUENCE [LARGE SCALE GENOMIC DNA]</scope>
    <source>
        <strain evidence="2 3">CBS 24483</strain>
    </source>
</reference>
<dbReference type="EMBL" id="JAQQWE010000008">
    <property type="protein sequence ID" value="KAK7943514.1"/>
    <property type="molecule type" value="Genomic_DNA"/>
</dbReference>
<organism evidence="2 3">
    <name type="scientific">Apiospora aurea</name>
    <dbReference type="NCBI Taxonomy" id="335848"/>
    <lineage>
        <taxon>Eukaryota</taxon>
        <taxon>Fungi</taxon>
        <taxon>Dikarya</taxon>
        <taxon>Ascomycota</taxon>
        <taxon>Pezizomycotina</taxon>
        <taxon>Sordariomycetes</taxon>
        <taxon>Xylariomycetidae</taxon>
        <taxon>Amphisphaeriales</taxon>
        <taxon>Apiosporaceae</taxon>
        <taxon>Apiospora</taxon>
    </lineage>
</organism>
<proteinExistence type="predicted"/>
<evidence type="ECO:0000313" key="3">
    <source>
        <dbReference type="Proteomes" id="UP001391051"/>
    </source>
</evidence>
<gene>
    <name evidence="2" type="ORF">PG986_012627</name>
</gene>
<evidence type="ECO:0000313" key="2">
    <source>
        <dbReference type="EMBL" id="KAK7943514.1"/>
    </source>
</evidence>
<feature type="transmembrane region" description="Helical" evidence="1">
    <location>
        <begin position="57"/>
        <end position="78"/>
    </location>
</feature>
<protein>
    <submittedName>
        <fullName evidence="2">Uncharacterized protein</fullName>
    </submittedName>
</protein>
<dbReference type="GeneID" id="92081911"/>
<dbReference type="Proteomes" id="UP001391051">
    <property type="component" value="Unassembled WGS sequence"/>
</dbReference>
<keyword evidence="3" id="KW-1185">Reference proteome</keyword>
<keyword evidence="1" id="KW-0812">Transmembrane</keyword>
<name>A0ABR1Q0J0_9PEZI</name>
<evidence type="ECO:0000256" key="1">
    <source>
        <dbReference type="SAM" id="Phobius"/>
    </source>
</evidence>
<accession>A0ABR1Q0J0</accession>
<comment type="caution">
    <text evidence="2">The sequence shown here is derived from an EMBL/GenBank/DDBJ whole genome shotgun (WGS) entry which is preliminary data.</text>
</comment>
<sequence>MNGINSAGVYRDLFDSFTKEHDFSALRTMDALPCVSSQNCRCTSDILQLHFSQRLSVILLLFLPALYGGIHLSAWNYMFGTAAETVM</sequence>